<keyword evidence="1" id="KW-0812">Transmembrane</keyword>
<evidence type="ECO:0000313" key="2">
    <source>
        <dbReference type="EMBL" id="CAH3045281.1"/>
    </source>
</evidence>
<dbReference type="InterPro" id="IPR017850">
    <property type="entry name" value="Alkaline_phosphatase_core_sf"/>
</dbReference>
<dbReference type="SUPFAM" id="SSF53649">
    <property type="entry name" value="Alkaline phosphatase-like"/>
    <property type="match status" value="1"/>
</dbReference>
<name>A0ABN8NAI8_9CNID</name>
<keyword evidence="1" id="KW-0472">Membrane</keyword>
<organism evidence="2 3">
    <name type="scientific">Porites lobata</name>
    <dbReference type="NCBI Taxonomy" id="104759"/>
    <lineage>
        <taxon>Eukaryota</taxon>
        <taxon>Metazoa</taxon>
        <taxon>Cnidaria</taxon>
        <taxon>Anthozoa</taxon>
        <taxon>Hexacorallia</taxon>
        <taxon>Scleractinia</taxon>
        <taxon>Fungiina</taxon>
        <taxon>Poritidae</taxon>
        <taxon>Porites</taxon>
    </lineage>
</organism>
<dbReference type="Proteomes" id="UP001159405">
    <property type="component" value="Unassembled WGS sequence"/>
</dbReference>
<dbReference type="PANTHER" id="PTHR10974">
    <property type="entry name" value="FI08016P-RELATED"/>
    <property type="match status" value="1"/>
</dbReference>
<sequence length="681" mass="77657">MNVFKLPFIFRLHRIRILFVTTTFVCAMVIFLPLFRKSSTSAHHPSFKKTLRFKYVSHVGNRSVACRLAQLDPFHESILQFIEDLGKLQCEGKSFSSFDNNVLRVEGEGIVSAQYRIIGRPPGDDFNILRSEPVPIPNIADNSAEKAVQYEQHSRGFFARLWNFFAGSTVAGKFLSKNIKVEHDFIQVDALTSWGQTKSDVHMHVFPKKEVLERQQKPGGIPLNIALIMFDSTSAANFRRKMPNSLEYLTDDLNSLLMRGQTIVGDGTTAQLAALLTGIAEKDQPEAKKDMGNAASPVDIWRWIFKDFKQKGYATMFSEDSPHFASFNYRLKGFKDPPTDHFARPFWMAAEDLGWTEYCINSRASHKVSFEYLLSYFRAYKNIPKFSLVTHAVISHDSLNSIGYADDDFKNFLQQMNKESFLNNTFLVIFGDHGSRYSKARQTIQGKLEERLPFLSITTPKWFREQYPKLYNNLVHNSGVLTTPFDLYATLRHITTYPDYPSGITTGQSLFNRIDEGSRTCAMAGVEEHWCPCLNLEEISVNEPVIGLLAEFVVNHMNKLLSQNPKVAKLCQKLVLKDVKSAFRDMPSETLQFFKKSKPDEICDSCGLEYGGKSKNTLVLDTLYQLQLVTFPNDGFYEASVRMKKGSPSLVGEISRLDAYKDQIFCLQDLYPGARKYCYCY</sequence>
<keyword evidence="3" id="KW-1185">Reference proteome</keyword>
<protein>
    <submittedName>
        <fullName evidence="2">Uncharacterized protein</fullName>
    </submittedName>
</protein>
<gene>
    <name evidence="2" type="ORF">PLOB_00006717</name>
</gene>
<proteinExistence type="predicted"/>
<dbReference type="CDD" id="cd16021">
    <property type="entry name" value="ALP_like"/>
    <property type="match status" value="1"/>
</dbReference>
<accession>A0ABN8NAI8</accession>
<dbReference type="EMBL" id="CALNXK010000013">
    <property type="protein sequence ID" value="CAH3045281.1"/>
    <property type="molecule type" value="Genomic_DNA"/>
</dbReference>
<dbReference type="Gene3D" id="3.40.720.10">
    <property type="entry name" value="Alkaline Phosphatase, subunit A"/>
    <property type="match status" value="1"/>
</dbReference>
<feature type="transmembrane region" description="Helical" evidence="1">
    <location>
        <begin position="15"/>
        <end position="35"/>
    </location>
</feature>
<dbReference type="PANTHER" id="PTHR10974:SF1">
    <property type="entry name" value="FI08016P-RELATED"/>
    <property type="match status" value="1"/>
</dbReference>
<dbReference type="Pfam" id="PF02995">
    <property type="entry name" value="DUF229"/>
    <property type="match status" value="1"/>
</dbReference>
<dbReference type="InterPro" id="IPR004245">
    <property type="entry name" value="DUF229"/>
</dbReference>
<keyword evidence="1" id="KW-1133">Transmembrane helix</keyword>
<reference evidence="2 3" key="1">
    <citation type="submission" date="2022-05" db="EMBL/GenBank/DDBJ databases">
        <authorList>
            <consortium name="Genoscope - CEA"/>
            <person name="William W."/>
        </authorList>
    </citation>
    <scope>NUCLEOTIDE SEQUENCE [LARGE SCALE GENOMIC DNA]</scope>
</reference>
<comment type="caution">
    <text evidence="2">The sequence shown here is derived from an EMBL/GenBank/DDBJ whole genome shotgun (WGS) entry which is preliminary data.</text>
</comment>
<evidence type="ECO:0000256" key="1">
    <source>
        <dbReference type="SAM" id="Phobius"/>
    </source>
</evidence>
<evidence type="ECO:0000313" key="3">
    <source>
        <dbReference type="Proteomes" id="UP001159405"/>
    </source>
</evidence>